<keyword evidence="2" id="KW-1185">Reference proteome</keyword>
<reference evidence="1 2" key="2">
    <citation type="submission" date="2020-03" db="EMBL/GenBank/DDBJ databases">
        <authorList>
            <person name="Ichikawa N."/>
            <person name="Kimura A."/>
            <person name="Kitahashi Y."/>
            <person name="Uohara A."/>
        </authorList>
    </citation>
    <scope>NUCLEOTIDE SEQUENCE [LARGE SCALE GENOMIC DNA]</scope>
    <source>
        <strain evidence="1 2">NBRC 108638</strain>
    </source>
</reference>
<dbReference type="Proteomes" id="UP000482960">
    <property type="component" value="Unassembled WGS sequence"/>
</dbReference>
<evidence type="ECO:0000313" key="2">
    <source>
        <dbReference type="Proteomes" id="UP000482960"/>
    </source>
</evidence>
<evidence type="ECO:0008006" key="3">
    <source>
        <dbReference type="Google" id="ProtNLM"/>
    </source>
</evidence>
<protein>
    <recommendedName>
        <fullName evidence="3">T4 bacteriophage base plate protein</fullName>
    </recommendedName>
</protein>
<dbReference type="AlphaFoldDB" id="A0A6V8LJT1"/>
<dbReference type="InterPro" id="IPR024364">
    <property type="entry name" value="Baseplate_phage_T4-like"/>
</dbReference>
<dbReference type="Pfam" id="PF12322">
    <property type="entry name" value="T4_baseplate"/>
    <property type="match status" value="1"/>
</dbReference>
<accession>A0A6V8LJT1</accession>
<reference evidence="1 2" key="1">
    <citation type="submission" date="2020-03" db="EMBL/GenBank/DDBJ databases">
        <title>Whole genome shotgun sequence of Phytohabitans rumicis NBRC 108638.</title>
        <authorList>
            <person name="Komaki H."/>
            <person name="Tamura T."/>
        </authorList>
    </citation>
    <scope>NUCLEOTIDE SEQUENCE [LARGE SCALE GENOMIC DNA]</scope>
    <source>
        <strain evidence="1 2">NBRC 108638</strain>
    </source>
</reference>
<dbReference type="EMBL" id="BLPG01000001">
    <property type="protein sequence ID" value="GFJ95201.1"/>
    <property type="molecule type" value="Genomic_DNA"/>
</dbReference>
<organism evidence="1 2">
    <name type="scientific">Phytohabitans rumicis</name>
    <dbReference type="NCBI Taxonomy" id="1076125"/>
    <lineage>
        <taxon>Bacteria</taxon>
        <taxon>Bacillati</taxon>
        <taxon>Actinomycetota</taxon>
        <taxon>Actinomycetes</taxon>
        <taxon>Micromonosporales</taxon>
        <taxon>Micromonosporaceae</taxon>
    </lineage>
</organism>
<gene>
    <name evidence="1" type="ORF">Prum_088430</name>
</gene>
<dbReference type="RefSeq" id="WP_173082692.1">
    <property type="nucleotide sequence ID" value="NZ_BAABJB010000012.1"/>
</dbReference>
<comment type="caution">
    <text evidence="1">The sequence shown here is derived from an EMBL/GenBank/DDBJ whole genome shotgun (WGS) entry which is preliminary data.</text>
</comment>
<proteinExistence type="predicted"/>
<evidence type="ECO:0000313" key="1">
    <source>
        <dbReference type="EMBL" id="GFJ95201.1"/>
    </source>
</evidence>
<sequence>MTVTADAPSGARVPVSREIEVTLPVGYTDQEGRVHREVVLRKMTGRDEALLADPGNQRNGGKLVTALLQSCVTRLGELDNVRHYDVETMYSVDRNFLLIKLRAFTFGPELRAGYHCPSCGEHFEQIEDLDALPTRSLPEGASPEEIIVDLRDGYLDRDGTVHTAMRLRMARGDDESAAAPQMRKNASLGKNALLSRCLRSLGDVPPHRLDALGTKILADLTLTDRRLIDRAFNDAAPGIDLIRELDCPACDHHFRASLDMTHFLAPE</sequence>
<name>A0A6V8LJT1_9ACTN</name>